<reference evidence="2" key="1">
    <citation type="submission" date="2023-03" db="EMBL/GenBank/DDBJ databases">
        <title>Edaphobacter sp.</title>
        <authorList>
            <person name="Huber K.J."/>
            <person name="Papendorf J."/>
            <person name="Pilke C."/>
            <person name="Bunk B."/>
            <person name="Sproeer C."/>
            <person name="Pester M."/>
        </authorList>
    </citation>
    <scope>NUCLEOTIDE SEQUENCE</scope>
    <source>
        <strain evidence="2">DSM 110680</strain>
    </source>
</reference>
<dbReference type="EMBL" id="CP121196">
    <property type="protein sequence ID" value="XBH18868.1"/>
    <property type="molecule type" value="Genomic_DNA"/>
</dbReference>
<name>A0AAU7DP88_9BACT</name>
<feature type="signal peptide" evidence="1">
    <location>
        <begin position="1"/>
        <end position="21"/>
    </location>
</feature>
<keyword evidence="1" id="KW-0732">Signal</keyword>
<accession>A0AAU7DP88</accession>
<protein>
    <submittedName>
        <fullName evidence="2">Uncharacterized protein</fullName>
    </submittedName>
</protein>
<evidence type="ECO:0000256" key="1">
    <source>
        <dbReference type="SAM" id="SignalP"/>
    </source>
</evidence>
<gene>
    <name evidence="2" type="ORF">P8935_06015</name>
</gene>
<proteinExistence type="predicted"/>
<organism evidence="2">
    <name type="scientific">Telmatobacter sp. DSM 110680</name>
    <dbReference type="NCBI Taxonomy" id="3036704"/>
    <lineage>
        <taxon>Bacteria</taxon>
        <taxon>Pseudomonadati</taxon>
        <taxon>Acidobacteriota</taxon>
        <taxon>Terriglobia</taxon>
        <taxon>Terriglobales</taxon>
        <taxon>Acidobacteriaceae</taxon>
        <taxon>Telmatobacter</taxon>
    </lineage>
</organism>
<feature type="chain" id="PRO_5043795291" evidence="1">
    <location>
        <begin position="22"/>
        <end position="164"/>
    </location>
</feature>
<dbReference type="AlphaFoldDB" id="A0AAU7DP88"/>
<sequence length="164" mass="17463">MKITRSRATSKLALIVFSVAAEIVAAQSLSEHQTNSPTVRVLVLDALDGKPQAGVDVSYMCDEISHSPIMYAVTDKTGTADVPFSCRSGNKIELDAVPNNHKEGCGSGVEATLQEIESMGVIGKPDSAGGIWCPTKISRKLTPVPGQVTLFVKKPTWWQSHVAG</sequence>
<dbReference type="RefSeq" id="WP_348264086.1">
    <property type="nucleotide sequence ID" value="NZ_CP121196.1"/>
</dbReference>
<evidence type="ECO:0000313" key="2">
    <source>
        <dbReference type="EMBL" id="XBH18868.1"/>
    </source>
</evidence>